<sequence length="84" mass="10035">MNDMVTKKNWDEFRSTGLLLFVNHFLHIFGWALVFECSDQKVISVYPARVKYRGFREIATDEAFKRVTNYLQDTIEELKKEVEE</sequence>
<evidence type="ECO:0000256" key="1">
    <source>
        <dbReference type="SAM" id="Phobius"/>
    </source>
</evidence>
<protein>
    <submittedName>
        <fullName evidence="2">Uncharacterized protein</fullName>
    </submittedName>
</protein>
<comment type="caution">
    <text evidence="2">The sequence shown here is derived from an EMBL/GenBank/DDBJ whole genome shotgun (WGS) entry which is preliminary data.</text>
</comment>
<dbReference type="AlphaFoldDB" id="V6ID55"/>
<dbReference type="Proteomes" id="UP000018747">
    <property type="component" value="Unassembled WGS sequence"/>
</dbReference>
<evidence type="ECO:0000313" key="3">
    <source>
        <dbReference type="Proteomes" id="UP000018747"/>
    </source>
</evidence>
<accession>V6ID55</accession>
<feature type="transmembrane region" description="Helical" evidence="1">
    <location>
        <begin position="12"/>
        <end position="34"/>
    </location>
</feature>
<reference evidence="2" key="1">
    <citation type="submission" date="2013-05" db="EMBL/GenBank/DDBJ databases">
        <authorList>
            <person name="Harkins D.M."/>
            <person name="Durkin A.S."/>
            <person name="Brinkac L.M."/>
            <person name="Haft D.H."/>
            <person name="Selengut J.D."/>
            <person name="Sanka R."/>
            <person name="DePew J."/>
            <person name="Purushe J."/>
            <person name="Hartskeerl R.A."/>
            <person name="Ahmed A."/>
            <person name="van der Linden H."/>
            <person name="Goris M.G.A."/>
            <person name="Vinetz J.M."/>
            <person name="Sutton G.G."/>
            <person name="Nierman W.C."/>
            <person name="Fouts D.E."/>
        </authorList>
    </citation>
    <scope>NUCLEOTIDE SEQUENCE [LARGE SCALE GENOMIC DNA]</scope>
    <source>
        <strain evidence="2">L 60</strain>
    </source>
</reference>
<keyword evidence="3" id="KW-1185">Reference proteome</keyword>
<proteinExistence type="predicted"/>
<keyword evidence="1" id="KW-0472">Membrane</keyword>
<name>V6ID55_9LEPT</name>
<gene>
    <name evidence="2" type="ORF">LEP1GSC062_0095</name>
</gene>
<dbReference type="RefSeq" id="WP_020984360.1">
    <property type="nucleotide sequence ID" value="NZ_AHMT02000036.1"/>
</dbReference>
<keyword evidence="1" id="KW-1133">Transmembrane helix</keyword>
<dbReference type="EMBL" id="AHMT02000036">
    <property type="protein sequence ID" value="EQA62193.1"/>
    <property type="molecule type" value="Genomic_DNA"/>
</dbReference>
<organism evidence="2 3">
    <name type="scientific">Leptospira alexanderi serovar Manhao 3 str. L 60</name>
    <dbReference type="NCBI Taxonomy" id="1049759"/>
    <lineage>
        <taxon>Bacteria</taxon>
        <taxon>Pseudomonadati</taxon>
        <taxon>Spirochaetota</taxon>
        <taxon>Spirochaetia</taxon>
        <taxon>Leptospirales</taxon>
        <taxon>Leptospiraceae</taxon>
        <taxon>Leptospira</taxon>
    </lineage>
</organism>
<keyword evidence="1" id="KW-0812">Transmembrane</keyword>
<evidence type="ECO:0000313" key="2">
    <source>
        <dbReference type="EMBL" id="EQA62193.1"/>
    </source>
</evidence>
<dbReference type="OrthoDB" id="1551119at2"/>